<gene>
    <name evidence="2" type="ORF">UV61_C0002G0069</name>
</gene>
<name>A0A0G1FKD5_9BACT</name>
<comment type="caution">
    <text evidence="2">The sequence shown here is derived from an EMBL/GenBank/DDBJ whole genome shotgun (WGS) entry which is preliminary data.</text>
</comment>
<feature type="domain" description="EfeO-type cupredoxin-like" evidence="1">
    <location>
        <begin position="50"/>
        <end position="143"/>
    </location>
</feature>
<evidence type="ECO:0000313" key="2">
    <source>
        <dbReference type="EMBL" id="KKS87348.1"/>
    </source>
</evidence>
<dbReference type="PATRIC" id="fig|1618446.3.peg.192"/>
<reference evidence="2 3" key="1">
    <citation type="journal article" date="2015" name="Nature">
        <title>rRNA introns, odd ribosomes, and small enigmatic genomes across a large radiation of phyla.</title>
        <authorList>
            <person name="Brown C.T."/>
            <person name="Hug L.A."/>
            <person name="Thomas B.C."/>
            <person name="Sharon I."/>
            <person name="Castelle C.J."/>
            <person name="Singh A."/>
            <person name="Wilkins M.J."/>
            <person name="Williams K.H."/>
            <person name="Banfield J.F."/>
        </authorList>
    </citation>
    <scope>NUCLEOTIDE SEQUENCE [LARGE SCALE GENOMIC DNA]</scope>
</reference>
<dbReference type="SUPFAM" id="SSF49503">
    <property type="entry name" value="Cupredoxins"/>
    <property type="match status" value="1"/>
</dbReference>
<dbReference type="Pfam" id="PF13473">
    <property type="entry name" value="Cupredoxin_1"/>
    <property type="match status" value="1"/>
</dbReference>
<dbReference type="Proteomes" id="UP000034050">
    <property type="component" value="Unassembled WGS sequence"/>
</dbReference>
<evidence type="ECO:0000259" key="1">
    <source>
        <dbReference type="Pfam" id="PF13473"/>
    </source>
</evidence>
<dbReference type="EMBL" id="LCFD01000002">
    <property type="protein sequence ID" value="KKS87348.1"/>
    <property type="molecule type" value="Genomic_DNA"/>
</dbReference>
<dbReference type="Gene3D" id="2.60.40.420">
    <property type="entry name" value="Cupredoxins - blue copper proteins"/>
    <property type="match status" value="1"/>
</dbReference>
<dbReference type="InterPro" id="IPR052721">
    <property type="entry name" value="ET_Amicyanin"/>
</dbReference>
<dbReference type="AlphaFoldDB" id="A0A0G1FKD5"/>
<evidence type="ECO:0000313" key="3">
    <source>
        <dbReference type="Proteomes" id="UP000034050"/>
    </source>
</evidence>
<dbReference type="InterPro" id="IPR028096">
    <property type="entry name" value="EfeO_Cupredoxin"/>
</dbReference>
<accession>A0A0G1FKD5</accession>
<dbReference type="PANTHER" id="PTHR36507:SF1">
    <property type="entry name" value="BLL1555 PROTEIN"/>
    <property type="match status" value="1"/>
</dbReference>
<dbReference type="InterPro" id="IPR008972">
    <property type="entry name" value="Cupredoxin"/>
</dbReference>
<proteinExistence type="predicted"/>
<organism evidence="2 3">
    <name type="scientific">Candidatus Gottesmanbacteria bacterium GW2011_GWB1_43_11</name>
    <dbReference type="NCBI Taxonomy" id="1618446"/>
    <lineage>
        <taxon>Bacteria</taxon>
        <taxon>Candidatus Gottesmaniibacteriota</taxon>
    </lineage>
</organism>
<protein>
    <recommendedName>
        <fullName evidence="1">EfeO-type cupredoxin-like domain-containing protein</fullName>
    </recommendedName>
</protein>
<dbReference type="STRING" id="1618446.UV61_C0002G0069"/>
<sequence>MSKTLMGVLVAIVVVAGLWFVLKSKGENTVVAPTTNETSSTTNEATKPAEPAMAENASSVSIMATGFEPQALTVKVGTKVTWTNKSDVAGNVSSAVHPTHLVYPPLNLGDVAAGQSVSLTFDKAGTYKYHNHLNPSQFGSVVVE</sequence>
<dbReference type="PANTHER" id="PTHR36507">
    <property type="entry name" value="BLL1555 PROTEIN"/>
    <property type="match status" value="1"/>
</dbReference>